<sequence>DAAFYCCVDARNRGYREGLSFPFVKAKLNLTVVFAELRLRDADNLLACFKPGLDAVVDSGLLLADDVEHLEIGQVGVVVDPDRAPLTIIELDEIKKLEEEI</sequence>
<dbReference type="GO" id="GO:0000287">
    <property type="term" value="F:magnesium ion binding"/>
    <property type="evidence" value="ECO:0007669"/>
    <property type="project" value="InterPro"/>
</dbReference>
<comment type="caution">
    <text evidence="1">The sequence shown here is derived from an EMBL/GenBank/DDBJ whole genome shotgun (WGS) entry which is preliminary data.</text>
</comment>
<dbReference type="GO" id="GO:0006310">
    <property type="term" value="P:DNA recombination"/>
    <property type="evidence" value="ECO:0007669"/>
    <property type="project" value="InterPro"/>
</dbReference>
<dbReference type="InterPro" id="IPR036614">
    <property type="entry name" value="RusA-like_sf"/>
</dbReference>
<protein>
    <submittedName>
        <fullName evidence="1">Uncharacterized protein</fullName>
    </submittedName>
</protein>
<proteinExistence type="predicted"/>
<name>X1VKN5_9ZZZZ</name>
<dbReference type="AlphaFoldDB" id="X1VKN5"/>
<accession>X1VKN5</accession>
<dbReference type="SUPFAM" id="SSF103084">
    <property type="entry name" value="Holliday junction resolvase RusA"/>
    <property type="match status" value="1"/>
</dbReference>
<gene>
    <name evidence="1" type="ORF">S12H4_55160</name>
</gene>
<reference evidence="1" key="1">
    <citation type="journal article" date="2014" name="Front. Microbiol.">
        <title>High frequency of phylogenetically diverse reductive dehalogenase-homologous genes in deep subseafloor sedimentary metagenomes.</title>
        <authorList>
            <person name="Kawai M."/>
            <person name="Futagami T."/>
            <person name="Toyoda A."/>
            <person name="Takaki Y."/>
            <person name="Nishi S."/>
            <person name="Hori S."/>
            <person name="Arai W."/>
            <person name="Tsubouchi T."/>
            <person name="Morono Y."/>
            <person name="Uchiyama I."/>
            <person name="Ito T."/>
            <person name="Fujiyama A."/>
            <person name="Inagaki F."/>
            <person name="Takami H."/>
        </authorList>
    </citation>
    <scope>NUCLEOTIDE SEQUENCE</scope>
    <source>
        <strain evidence="1">Expedition CK06-06</strain>
    </source>
</reference>
<evidence type="ECO:0000313" key="1">
    <source>
        <dbReference type="EMBL" id="GAJ19732.1"/>
    </source>
</evidence>
<organism evidence="1">
    <name type="scientific">marine sediment metagenome</name>
    <dbReference type="NCBI Taxonomy" id="412755"/>
    <lineage>
        <taxon>unclassified sequences</taxon>
        <taxon>metagenomes</taxon>
        <taxon>ecological metagenomes</taxon>
    </lineage>
</organism>
<feature type="non-terminal residue" evidence="1">
    <location>
        <position position="1"/>
    </location>
</feature>
<dbReference type="EMBL" id="BARW01035356">
    <property type="protein sequence ID" value="GAJ19732.1"/>
    <property type="molecule type" value="Genomic_DNA"/>
</dbReference>
<dbReference type="GO" id="GO:0006281">
    <property type="term" value="P:DNA repair"/>
    <property type="evidence" value="ECO:0007669"/>
    <property type="project" value="InterPro"/>
</dbReference>